<dbReference type="EMBL" id="VENJ01000036">
    <property type="protein sequence ID" value="MTJ06097.1"/>
    <property type="molecule type" value="Genomic_DNA"/>
</dbReference>
<name>A0A7C9LCJ0_9RHOB</name>
<protein>
    <submittedName>
        <fullName evidence="1">Toxin-antitoxin system HicB family antitoxin</fullName>
    </submittedName>
</protein>
<proteinExistence type="predicted"/>
<comment type="caution">
    <text evidence="1">The sequence shown here is derived from an EMBL/GenBank/DDBJ whole genome shotgun (WGS) entry which is preliminary data.</text>
</comment>
<dbReference type="AlphaFoldDB" id="A0A7C9LCJ0"/>
<organism evidence="1 2">
    <name type="scientific">Sediminimonas qiaohouensis</name>
    <dbReference type="NCBI Taxonomy" id="552061"/>
    <lineage>
        <taxon>Bacteria</taxon>
        <taxon>Pseudomonadati</taxon>
        <taxon>Pseudomonadota</taxon>
        <taxon>Alphaproteobacteria</taxon>
        <taxon>Rhodobacterales</taxon>
        <taxon>Roseobacteraceae</taxon>
        <taxon>Sediminimonas</taxon>
    </lineage>
</organism>
<dbReference type="InterPro" id="IPR010985">
    <property type="entry name" value="Ribbon_hlx_hlx"/>
</dbReference>
<reference evidence="1 2" key="1">
    <citation type="submission" date="2019-06" db="EMBL/GenBank/DDBJ databases">
        <title>Enrichment of Autotrophic Halophilic Microorganisms from Red Sea Brine Pool Using Microbial Electrosynthesis System.</title>
        <authorList>
            <person name="Alqahtani M.F."/>
            <person name="Bajracharya S."/>
            <person name="Katuri K.P."/>
            <person name="Ali M."/>
            <person name="Saikaly P.E."/>
        </authorList>
    </citation>
    <scope>NUCLEOTIDE SEQUENCE [LARGE SCALE GENOMIC DNA]</scope>
    <source>
        <strain evidence="1">MES6</strain>
    </source>
</reference>
<dbReference type="RefSeq" id="WP_273251430.1">
    <property type="nucleotide sequence ID" value="NZ_VENJ01000036.1"/>
</dbReference>
<evidence type="ECO:0000313" key="2">
    <source>
        <dbReference type="Proteomes" id="UP000483078"/>
    </source>
</evidence>
<evidence type="ECO:0000313" key="1">
    <source>
        <dbReference type="EMBL" id="MTJ06097.1"/>
    </source>
</evidence>
<dbReference type="GO" id="GO:0006355">
    <property type="term" value="P:regulation of DNA-templated transcription"/>
    <property type="evidence" value="ECO:0007669"/>
    <property type="project" value="InterPro"/>
</dbReference>
<gene>
    <name evidence="1" type="ORF">FH759_15630</name>
</gene>
<dbReference type="Pfam" id="PF05534">
    <property type="entry name" value="HicB"/>
    <property type="match status" value="1"/>
</dbReference>
<dbReference type="Proteomes" id="UP000483078">
    <property type="component" value="Unassembled WGS sequence"/>
</dbReference>
<dbReference type="SUPFAM" id="SSF47598">
    <property type="entry name" value="Ribbon-helix-helix"/>
    <property type="match status" value="1"/>
</dbReference>
<dbReference type="InterPro" id="IPR008651">
    <property type="entry name" value="Uncharacterised_HicB"/>
</dbReference>
<sequence>MRVVTLRLPEDQHQRLKAMAQARGISLNKLFEQLTAQALTENDIEARYRRLAASGSAQRGLELLDYIDKAGNSGLEK</sequence>
<accession>A0A7C9LCJ0</accession>